<keyword evidence="2" id="KW-1185">Reference proteome</keyword>
<evidence type="ECO:0000313" key="1">
    <source>
        <dbReference type="EMBL" id="KAF2264346.1"/>
    </source>
</evidence>
<organism evidence="1 2">
    <name type="scientific">Lojkania enalia</name>
    <dbReference type="NCBI Taxonomy" id="147567"/>
    <lineage>
        <taxon>Eukaryota</taxon>
        <taxon>Fungi</taxon>
        <taxon>Dikarya</taxon>
        <taxon>Ascomycota</taxon>
        <taxon>Pezizomycotina</taxon>
        <taxon>Dothideomycetes</taxon>
        <taxon>Pleosporomycetidae</taxon>
        <taxon>Pleosporales</taxon>
        <taxon>Pleosporales incertae sedis</taxon>
        <taxon>Lojkania</taxon>
    </lineage>
</organism>
<evidence type="ECO:0008006" key="3">
    <source>
        <dbReference type="Google" id="ProtNLM"/>
    </source>
</evidence>
<evidence type="ECO:0000313" key="2">
    <source>
        <dbReference type="Proteomes" id="UP000800093"/>
    </source>
</evidence>
<dbReference type="Proteomes" id="UP000800093">
    <property type="component" value="Unassembled WGS sequence"/>
</dbReference>
<sequence>MCLGKVLAERAIYAFIASLLSGYDLVLDERPCLFSKGDRTKLSPGIVLLAKGEDVALHPRRHGT</sequence>
<accession>A0A9P4K922</accession>
<proteinExistence type="predicted"/>
<name>A0A9P4K922_9PLEO</name>
<gene>
    <name evidence="1" type="ORF">CC78DRAFT_533208</name>
</gene>
<protein>
    <recommendedName>
        <fullName evidence="3">Cytochrome P450</fullName>
    </recommendedName>
</protein>
<dbReference type="OrthoDB" id="1470350at2759"/>
<dbReference type="AlphaFoldDB" id="A0A9P4K922"/>
<dbReference type="EMBL" id="ML986616">
    <property type="protein sequence ID" value="KAF2264346.1"/>
    <property type="molecule type" value="Genomic_DNA"/>
</dbReference>
<reference evidence="2" key="1">
    <citation type="journal article" date="2020" name="Stud. Mycol.">
        <title>101 Dothideomycetes genomes: A test case for predicting lifestyles and emergence of pathogens.</title>
        <authorList>
            <person name="Haridas S."/>
            <person name="Albert R."/>
            <person name="Binder M."/>
            <person name="Bloem J."/>
            <person name="LaButti K."/>
            <person name="Salamov A."/>
            <person name="Andreopoulos B."/>
            <person name="Baker S."/>
            <person name="Barry K."/>
            <person name="Bills G."/>
            <person name="Bluhm B."/>
            <person name="Cannon C."/>
            <person name="Castanera R."/>
            <person name="Culley D."/>
            <person name="Daum C."/>
            <person name="Ezra D."/>
            <person name="Gonzalez J."/>
            <person name="Henrissat B."/>
            <person name="Kuo A."/>
            <person name="Liang C."/>
            <person name="Lipzen A."/>
            <person name="Lutzoni F."/>
            <person name="Magnuson J."/>
            <person name="Mondo S."/>
            <person name="Nolan M."/>
            <person name="Ohm R."/>
            <person name="Pangilinan J."/>
            <person name="Park H.-J."/>
            <person name="Ramirez L."/>
            <person name="Alfaro M."/>
            <person name="Sun H."/>
            <person name="Tritt A."/>
            <person name="Yoshinaga Y."/>
            <person name="Zwiers L.-H."/>
            <person name="Turgeon B."/>
            <person name="Goodwin S."/>
            <person name="Spatafora J."/>
            <person name="Crous P."/>
            <person name="Grigoriev I."/>
        </authorList>
    </citation>
    <scope>NUCLEOTIDE SEQUENCE [LARGE SCALE GENOMIC DNA]</scope>
    <source>
        <strain evidence="2">CBS 304.66</strain>
    </source>
</reference>
<comment type="caution">
    <text evidence="1">The sequence shown here is derived from an EMBL/GenBank/DDBJ whole genome shotgun (WGS) entry which is preliminary data.</text>
</comment>